<dbReference type="InterPro" id="IPR036179">
    <property type="entry name" value="Ig-like_dom_sf"/>
</dbReference>
<dbReference type="InterPro" id="IPR050504">
    <property type="entry name" value="IgSF_BTN/MOG"/>
</dbReference>
<evidence type="ECO:0000256" key="3">
    <source>
        <dbReference type="ARBA" id="ARBA00022989"/>
    </source>
</evidence>
<dbReference type="InterPro" id="IPR013106">
    <property type="entry name" value="Ig_V-set"/>
</dbReference>
<dbReference type="GO" id="GO:0009897">
    <property type="term" value="C:external side of plasma membrane"/>
    <property type="evidence" value="ECO:0007669"/>
    <property type="project" value="TreeGrafter"/>
</dbReference>
<evidence type="ECO:0000259" key="7">
    <source>
        <dbReference type="PROSITE" id="PS50835"/>
    </source>
</evidence>
<dbReference type="GO" id="GO:0050852">
    <property type="term" value="P:T cell receptor signaling pathway"/>
    <property type="evidence" value="ECO:0007669"/>
    <property type="project" value="TreeGrafter"/>
</dbReference>
<keyword evidence="2" id="KW-0812">Transmembrane</keyword>
<dbReference type="AlphaFoldDB" id="A0A8C0EAK0"/>
<organism evidence="8 9">
    <name type="scientific">Bubo bubo</name>
    <name type="common">Eurasian eagle-owl</name>
    <name type="synonym">Strix bubo</name>
    <dbReference type="NCBI Taxonomy" id="30461"/>
    <lineage>
        <taxon>Eukaryota</taxon>
        <taxon>Metazoa</taxon>
        <taxon>Chordata</taxon>
        <taxon>Craniata</taxon>
        <taxon>Vertebrata</taxon>
        <taxon>Euteleostomi</taxon>
        <taxon>Archelosauria</taxon>
        <taxon>Archosauria</taxon>
        <taxon>Dinosauria</taxon>
        <taxon>Saurischia</taxon>
        <taxon>Theropoda</taxon>
        <taxon>Coelurosauria</taxon>
        <taxon>Aves</taxon>
        <taxon>Neognathae</taxon>
        <taxon>Neoaves</taxon>
        <taxon>Telluraves</taxon>
        <taxon>Strigiformes</taxon>
        <taxon>Strigidae</taxon>
        <taxon>Bubo</taxon>
    </lineage>
</organism>
<dbReference type="SMART" id="SM00406">
    <property type="entry name" value="IGv"/>
    <property type="match status" value="1"/>
</dbReference>
<evidence type="ECO:0000256" key="5">
    <source>
        <dbReference type="ARBA" id="ARBA00023157"/>
    </source>
</evidence>
<reference evidence="8" key="2">
    <citation type="submission" date="2025-09" db="UniProtKB">
        <authorList>
            <consortium name="Ensembl"/>
        </authorList>
    </citation>
    <scope>IDENTIFICATION</scope>
</reference>
<dbReference type="GO" id="GO:0005102">
    <property type="term" value="F:signaling receptor binding"/>
    <property type="evidence" value="ECO:0007669"/>
    <property type="project" value="TreeGrafter"/>
</dbReference>
<keyword evidence="3" id="KW-1133">Transmembrane helix</keyword>
<dbReference type="FunFam" id="2.60.40.10:FF:000183">
    <property type="entry name" value="Myelin-oligodendrocyte glycoprotein"/>
    <property type="match status" value="1"/>
</dbReference>
<proteinExistence type="predicted"/>
<dbReference type="Gene3D" id="2.60.40.10">
    <property type="entry name" value="Immunoglobulins"/>
    <property type="match status" value="1"/>
</dbReference>
<keyword evidence="4" id="KW-0472">Membrane</keyword>
<reference evidence="8" key="1">
    <citation type="submission" date="2025-08" db="UniProtKB">
        <authorList>
            <consortium name="Ensembl"/>
        </authorList>
    </citation>
    <scope>IDENTIFICATION</scope>
</reference>
<dbReference type="GO" id="GO:0001817">
    <property type="term" value="P:regulation of cytokine production"/>
    <property type="evidence" value="ECO:0007669"/>
    <property type="project" value="TreeGrafter"/>
</dbReference>
<evidence type="ECO:0000313" key="8">
    <source>
        <dbReference type="Ensembl" id="ENSBOBP00000001143.1"/>
    </source>
</evidence>
<keyword evidence="5" id="KW-1015">Disulfide bond</keyword>
<keyword evidence="9" id="KW-1185">Reference proteome</keyword>
<evidence type="ECO:0000256" key="6">
    <source>
        <dbReference type="ARBA" id="ARBA00023319"/>
    </source>
</evidence>
<dbReference type="InterPro" id="IPR013783">
    <property type="entry name" value="Ig-like_fold"/>
</dbReference>
<dbReference type="Ensembl" id="ENSBOBT00000001168.1">
    <property type="protein sequence ID" value="ENSBOBP00000001143.1"/>
    <property type="gene ID" value="ENSBOBG00000000827.1"/>
</dbReference>
<dbReference type="PANTHER" id="PTHR24100:SF149">
    <property type="entry name" value="BG-LIKE ANTIGEN 1-RELATED"/>
    <property type="match status" value="1"/>
</dbReference>
<sequence>PPSPAAPPQMRFPASPRGLLSYLVTLHVLRLGSGVFRVVGPGHPLRATVGQDVVLPCHLSPRVDARRLEIWWIRNRFSETVHHYQNGEDQDGEQSRDYRGRTELVRAGLSNGNLDLRILGLRPSDDGQYLCTVQGVASYSEAAVDLEVAGVWPGGFRGRSGCPWVCVTLDLSWILGCFPTPQSEGVGALPQL</sequence>
<dbReference type="Proteomes" id="UP000694567">
    <property type="component" value="Unplaced"/>
</dbReference>
<dbReference type="PROSITE" id="PS50835">
    <property type="entry name" value="IG_LIKE"/>
    <property type="match status" value="1"/>
</dbReference>
<protein>
    <recommendedName>
        <fullName evidence="7">Ig-like domain-containing protein</fullName>
    </recommendedName>
</protein>
<evidence type="ECO:0000256" key="4">
    <source>
        <dbReference type="ARBA" id="ARBA00023136"/>
    </source>
</evidence>
<dbReference type="InterPro" id="IPR003599">
    <property type="entry name" value="Ig_sub"/>
</dbReference>
<evidence type="ECO:0000313" key="9">
    <source>
        <dbReference type="Proteomes" id="UP000694567"/>
    </source>
</evidence>
<evidence type="ECO:0000256" key="1">
    <source>
        <dbReference type="ARBA" id="ARBA00004370"/>
    </source>
</evidence>
<dbReference type="PANTHER" id="PTHR24100">
    <property type="entry name" value="BUTYROPHILIN"/>
    <property type="match status" value="1"/>
</dbReference>
<keyword evidence="6" id="KW-0393">Immunoglobulin domain</keyword>
<dbReference type="InterPro" id="IPR007110">
    <property type="entry name" value="Ig-like_dom"/>
</dbReference>
<evidence type="ECO:0000256" key="2">
    <source>
        <dbReference type="ARBA" id="ARBA00022692"/>
    </source>
</evidence>
<dbReference type="SMART" id="SM00409">
    <property type="entry name" value="IG"/>
    <property type="match status" value="1"/>
</dbReference>
<comment type="subcellular location">
    <subcellularLocation>
        <location evidence="1">Membrane</location>
    </subcellularLocation>
</comment>
<accession>A0A8C0EAK0</accession>
<name>A0A8C0EAK0_BUBBB</name>
<dbReference type="SUPFAM" id="SSF48726">
    <property type="entry name" value="Immunoglobulin"/>
    <property type="match status" value="1"/>
</dbReference>
<dbReference type="Pfam" id="PF07686">
    <property type="entry name" value="V-set"/>
    <property type="match status" value="1"/>
</dbReference>
<feature type="domain" description="Ig-like" evidence="7">
    <location>
        <begin position="50"/>
        <end position="149"/>
    </location>
</feature>